<gene>
    <name evidence="7" type="primary">LOC106476115</name>
</gene>
<dbReference type="PANTHER" id="PTHR11662:SF399">
    <property type="entry name" value="FI19708P1-RELATED"/>
    <property type="match status" value="1"/>
</dbReference>
<keyword evidence="6" id="KW-1185">Reference proteome</keyword>
<feature type="transmembrane region" description="Helical" evidence="5">
    <location>
        <begin position="50"/>
        <end position="69"/>
    </location>
</feature>
<dbReference type="Pfam" id="PF07690">
    <property type="entry name" value="MFS_1"/>
    <property type="match status" value="1"/>
</dbReference>
<evidence type="ECO:0000313" key="6">
    <source>
        <dbReference type="Proteomes" id="UP000694941"/>
    </source>
</evidence>
<keyword evidence="2 5" id="KW-0812">Transmembrane</keyword>
<dbReference type="InterPro" id="IPR036259">
    <property type="entry name" value="MFS_trans_sf"/>
</dbReference>
<dbReference type="Proteomes" id="UP000694941">
    <property type="component" value="Unplaced"/>
</dbReference>
<accession>A0ABM1RWM0</accession>
<dbReference type="SUPFAM" id="SSF103473">
    <property type="entry name" value="MFS general substrate transporter"/>
    <property type="match status" value="1"/>
</dbReference>
<dbReference type="Gene3D" id="1.20.1250.20">
    <property type="entry name" value="MFS general substrate transporter like domains"/>
    <property type="match status" value="1"/>
</dbReference>
<dbReference type="PANTHER" id="PTHR11662">
    <property type="entry name" value="SOLUTE CARRIER FAMILY 17"/>
    <property type="match status" value="1"/>
</dbReference>
<protein>
    <submittedName>
        <fullName evidence="7">Inorganic phosphate cotransporter</fullName>
    </submittedName>
</protein>
<evidence type="ECO:0000256" key="1">
    <source>
        <dbReference type="ARBA" id="ARBA00004141"/>
    </source>
</evidence>
<feature type="transmembrane region" description="Helical" evidence="5">
    <location>
        <begin position="20"/>
        <end position="38"/>
    </location>
</feature>
<name>A0ABM1RWM0_LIMPO</name>
<dbReference type="GeneID" id="106476115"/>
<dbReference type="InterPro" id="IPR050382">
    <property type="entry name" value="MFS_Na/Anion_cotransporter"/>
</dbReference>
<evidence type="ECO:0000256" key="4">
    <source>
        <dbReference type="ARBA" id="ARBA00023136"/>
    </source>
</evidence>
<sequence length="191" mass="21038">MNNILHYNIKENGVVSSLPYLFMAVFSWCGSYSADLLRRKNYLRITIIRKICNTIGFVGPALCLFGVIMVGCNHIISSVLFALSMGFNGFISAGFIVCHMDLAPDFAGTLMGITNAFGNISGFLAPYFVGVLTQENETLYRWTLVFSSSIGFYIVTNLLFVVFGSAELQHWGVASNPENKEMDKIPSSATN</sequence>
<keyword evidence="3 5" id="KW-1133">Transmembrane helix</keyword>
<reference evidence="7" key="1">
    <citation type="submission" date="2025-08" db="UniProtKB">
        <authorList>
            <consortium name="RefSeq"/>
        </authorList>
    </citation>
    <scope>IDENTIFICATION</scope>
    <source>
        <tissue evidence="7">Muscle</tissue>
    </source>
</reference>
<keyword evidence="4 5" id="KW-0472">Membrane</keyword>
<evidence type="ECO:0000256" key="2">
    <source>
        <dbReference type="ARBA" id="ARBA00022692"/>
    </source>
</evidence>
<feature type="transmembrane region" description="Helical" evidence="5">
    <location>
        <begin position="110"/>
        <end position="130"/>
    </location>
</feature>
<proteinExistence type="predicted"/>
<evidence type="ECO:0000256" key="5">
    <source>
        <dbReference type="SAM" id="Phobius"/>
    </source>
</evidence>
<evidence type="ECO:0000313" key="7">
    <source>
        <dbReference type="RefSeq" id="XP_022235775.1"/>
    </source>
</evidence>
<feature type="transmembrane region" description="Helical" evidence="5">
    <location>
        <begin position="142"/>
        <end position="163"/>
    </location>
</feature>
<evidence type="ECO:0000256" key="3">
    <source>
        <dbReference type="ARBA" id="ARBA00022989"/>
    </source>
</evidence>
<organism evidence="6 7">
    <name type="scientific">Limulus polyphemus</name>
    <name type="common">Atlantic horseshoe crab</name>
    <dbReference type="NCBI Taxonomy" id="6850"/>
    <lineage>
        <taxon>Eukaryota</taxon>
        <taxon>Metazoa</taxon>
        <taxon>Ecdysozoa</taxon>
        <taxon>Arthropoda</taxon>
        <taxon>Chelicerata</taxon>
        <taxon>Merostomata</taxon>
        <taxon>Xiphosura</taxon>
        <taxon>Limulidae</taxon>
        <taxon>Limulus</taxon>
    </lineage>
</organism>
<comment type="subcellular location">
    <subcellularLocation>
        <location evidence="1">Membrane</location>
        <topology evidence="1">Multi-pass membrane protein</topology>
    </subcellularLocation>
</comment>
<dbReference type="RefSeq" id="XP_022235775.1">
    <property type="nucleotide sequence ID" value="XM_022380067.1"/>
</dbReference>
<dbReference type="InterPro" id="IPR011701">
    <property type="entry name" value="MFS"/>
</dbReference>